<proteinExistence type="predicted"/>
<feature type="transmembrane region" description="Helical" evidence="1">
    <location>
        <begin position="82"/>
        <end position="100"/>
    </location>
</feature>
<reference evidence="2 3" key="1">
    <citation type="journal article" date="2019" name="Int. J. Syst. Evol. Microbiol.">
        <title>The Global Catalogue of Microorganisms (GCM) 10K type strain sequencing project: providing services to taxonomists for standard genome sequencing and annotation.</title>
        <authorList>
            <consortium name="The Broad Institute Genomics Platform"/>
            <consortium name="The Broad Institute Genome Sequencing Center for Infectious Disease"/>
            <person name="Wu L."/>
            <person name="Ma J."/>
        </authorList>
    </citation>
    <scope>NUCLEOTIDE SEQUENCE [LARGE SCALE GENOMIC DNA]</scope>
    <source>
        <strain evidence="2 3">JCM 16014</strain>
    </source>
</reference>
<keyword evidence="1" id="KW-0472">Membrane</keyword>
<dbReference type="EMBL" id="BAAAQN010000088">
    <property type="protein sequence ID" value="GAA2062681.1"/>
    <property type="molecule type" value="Genomic_DNA"/>
</dbReference>
<organism evidence="2 3">
    <name type="scientific">Catenulispora yoronensis</name>
    <dbReference type="NCBI Taxonomy" id="450799"/>
    <lineage>
        <taxon>Bacteria</taxon>
        <taxon>Bacillati</taxon>
        <taxon>Actinomycetota</taxon>
        <taxon>Actinomycetes</taxon>
        <taxon>Catenulisporales</taxon>
        <taxon>Catenulisporaceae</taxon>
        <taxon>Catenulispora</taxon>
    </lineage>
</organism>
<dbReference type="InterPro" id="IPR021385">
    <property type="entry name" value="DUF3017"/>
</dbReference>
<feature type="transmembrane region" description="Helical" evidence="1">
    <location>
        <begin position="12"/>
        <end position="36"/>
    </location>
</feature>
<keyword evidence="1" id="KW-1133">Transmembrane helix</keyword>
<dbReference type="Proteomes" id="UP001500751">
    <property type="component" value="Unassembled WGS sequence"/>
</dbReference>
<evidence type="ECO:0000256" key="1">
    <source>
        <dbReference type="SAM" id="Phobius"/>
    </source>
</evidence>
<sequence>MAANNRPARDSFGRVVLAEWPILAVLAGFAFGMTVILRDEVFQGAAILGMSILLAAGLRLFLPTRMVGTLAVRRRGVDVGMYTVLGTALVLLGLLVQGIFSN</sequence>
<name>A0ABN2VID6_9ACTN</name>
<evidence type="ECO:0000313" key="2">
    <source>
        <dbReference type="EMBL" id="GAA2062681.1"/>
    </source>
</evidence>
<keyword evidence="1" id="KW-0812">Transmembrane</keyword>
<accession>A0ABN2VID6</accession>
<protein>
    <recommendedName>
        <fullName evidence="4">DUF3017 domain-containing protein</fullName>
    </recommendedName>
</protein>
<gene>
    <name evidence="2" type="ORF">GCM10009839_87380</name>
</gene>
<comment type="caution">
    <text evidence="2">The sequence shown here is derived from an EMBL/GenBank/DDBJ whole genome shotgun (WGS) entry which is preliminary data.</text>
</comment>
<evidence type="ECO:0000313" key="3">
    <source>
        <dbReference type="Proteomes" id="UP001500751"/>
    </source>
</evidence>
<feature type="transmembrane region" description="Helical" evidence="1">
    <location>
        <begin position="42"/>
        <end position="62"/>
    </location>
</feature>
<dbReference type="Pfam" id="PF11222">
    <property type="entry name" value="DUF3017"/>
    <property type="match status" value="1"/>
</dbReference>
<keyword evidence="3" id="KW-1185">Reference proteome</keyword>
<dbReference type="RefSeq" id="WP_344671662.1">
    <property type="nucleotide sequence ID" value="NZ_BAAAQN010000088.1"/>
</dbReference>
<evidence type="ECO:0008006" key="4">
    <source>
        <dbReference type="Google" id="ProtNLM"/>
    </source>
</evidence>